<gene>
    <name evidence="1" type="ORF">H8K43_11740</name>
</gene>
<comment type="caution">
    <text evidence="1">The sequence shown here is derived from an EMBL/GenBank/DDBJ whole genome shotgun (WGS) entry which is preliminary data.</text>
</comment>
<dbReference type="InterPro" id="IPR003329">
    <property type="entry name" value="Cytidylyl_trans"/>
</dbReference>
<dbReference type="InterPro" id="IPR050793">
    <property type="entry name" value="CMP-NeuNAc_synthase"/>
</dbReference>
<keyword evidence="1" id="KW-0808">Transferase</keyword>
<keyword evidence="2" id="KW-1185">Reference proteome</keyword>
<dbReference type="SUPFAM" id="SSF53448">
    <property type="entry name" value="Nucleotide-diphospho-sugar transferases"/>
    <property type="match status" value="1"/>
</dbReference>
<reference evidence="1 2" key="1">
    <citation type="submission" date="2020-08" db="EMBL/GenBank/DDBJ databases">
        <title>Novel species isolated from subtropical streams in China.</title>
        <authorList>
            <person name="Lu H."/>
        </authorList>
    </citation>
    <scope>NUCLEOTIDE SEQUENCE [LARGE SCALE GENOMIC DNA]</scope>
    <source>
        <strain evidence="1 2">CY22W</strain>
    </source>
</reference>
<dbReference type="InterPro" id="IPR029044">
    <property type="entry name" value="Nucleotide-diphossugar_trans"/>
</dbReference>
<proteinExistence type="predicted"/>
<accession>A0ABR7A621</accession>
<organism evidence="1 2">
    <name type="scientific">Undibacterium curvum</name>
    <dbReference type="NCBI Taxonomy" id="2762294"/>
    <lineage>
        <taxon>Bacteria</taxon>
        <taxon>Pseudomonadati</taxon>
        <taxon>Pseudomonadota</taxon>
        <taxon>Betaproteobacteria</taxon>
        <taxon>Burkholderiales</taxon>
        <taxon>Oxalobacteraceae</taxon>
        <taxon>Undibacterium</taxon>
    </lineage>
</organism>
<dbReference type="Proteomes" id="UP000654304">
    <property type="component" value="Unassembled WGS sequence"/>
</dbReference>
<dbReference type="PANTHER" id="PTHR21485">
    <property type="entry name" value="HAD SUPERFAMILY MEMBERS CMAS AND KDSC"/>
    <property type="match status" value="1"/>
</dbReference>
<dbReference type="CDD" id="cd02513">
    <property type="entry name" value="CMP-NeuAc_Synthase"/>
    <property type="match status" value="1"/>
</dbReference>
<dbReference type="EMBL" id="JACOGD010000005">
    <property type="protein sequence ID" value="MBC3932351.1"/>
    <property type="molecule type" value="Genomic_DNA"/>
</dbReference>
<dbReference type="PANTHER" id="PTHR21485:SF6">
    <property type="entry name" value="N-ACYLNEURAMINATE CYTIDYLYLTRANSFERASE-RELATED"/>
    <property type="match status" value="1"/>
</dbReference>
<protein>
    <submittedName>
        <fullName evidence="1">Acylneuraminate cytidylyltransferase family protein</fullName>
    </submittedName>
</protein>
<evidence type="ECO:0000313" key="2">
    <source>
        <dbReference type="Proteomes" id="UP000654304"/>
    </source>
</evidence>
<evidence type="ECO:0000313" key="1">
    <source>
        <dbReference type="EMBL" id="MBC3932351.1"/>
    </source>
</evidence>
<dbReference type="GO" id="GO:0016779">
    <property type="term" value="F:nucleotidyltransferase activity"/>
    <property type="evidence" value="ECO:0007669"/>
    <property type="project" value="UniProtKB-KW"/>
</dbReference>
<dbReference type="Pfam" id="PF02348">
    <property type="entry name" value="CTP_transf_3"/>
    <property type="match status" value="1"/>
</dbReference>
<dbReference type="RefSeq" id="WP_186903991.1">
    <property type="nucleotide sequence ID" value="NZ_JACOGD010000005.1"/>
</dbReference>
<dbReference type="Gene3D" id="3.90.550.10">
    <property type="entry name" value="Spore Coat Polysaccharide Biosynthesis Protein SpsA, Chain A"/>
    <property type="match status" value="1"/>
</dbReference>
<keyword evidence="1" id="KW-0548">Nucleotidyltransferase</keyword>
<name>A0ABR7A621_9BURK</name>
<sequence>MIGTRKVLALIPARGGSKGIPGKNIVDLAGKPLISWTIEAAKACPRIDTIVLSSDDPTIAEVAARFGCTVPFTRPQELATDESSSMDVVYHALEQLPDFDVVVLLQPTSPLRTAADIEACLNLMQSAPAVVSVRPSEDHPYLTFEINDEGTLAPYAKPSADQSLRRQDLPGAWCLNGAIYAADTKWLREQRSFISPGTVAYQMPSERSIDIDTPADLRLAGQLLQLLHKN</sequence>